<dbReference type="SMART" id="SM00360">
    <property type="entry name" value="RRM"/>
    <property type="match status" value="1"/>
</dbReference>
<dbReference type="GO" id="GO:0003723">
    <property type="term" value="F:RNA binding"/>
    <property type="evidence" value="ECO:0007669"/>
    <property type="project" value="UniProtKB-UniRule"/>
</dbReference>
<dbReference type="InterPro" id="IPR048289">
    <property type="entry name" value="RRM2_NsCP33-like"/>
</dbReference>
<evidence type="ECO:0000256" key="1">
    <source>
        <dbReference type="ARBA" id="ARBA00022884"/>
    </source>
</evidence>
<keyword evidence="6" id="KW-1185">Reference proteome</keyword>
<dbReference type="OrthoDB" id="439808at2759"/>
<dbReference type="InterPro" id="IPR012677">
    <property type="entry name" value="Nucleotide-bd_a/b_plait_sf"/>
</dbReference>
<feature type="compositionally biased region" description="Acidic residues" evidence="3">
    <location>
        <begin position="129"/>
        <end position="142"/>
    </location>
</feature>
<feature type="region of interest" description="Disordered" evidence="3">
    <location>
        <begin position="83"/>
        <end position="145"/>
    </location>
</feature>
<evidence type="ECO:0000313" key="6">
    <source>
        <dbReference type="Proteomes" id="UP000631114"/>
    </source>
</evidence>
<organism evidence="5 6">
    <name type="scientific">Coptis chinensis</name>
    <dbReference type="NCBI Taxonomy" id="261450"/>
    <lineage>
        <taxon>Eukaryota</taxon>
        <taxon>Viridiplantae</taxon>
        <taxon>Streptophyta</taxon>
        <taxon>Embryophyta</taxon>
        <taxon>Tracheophyta</taxon>
        <taxon>Spermatophyta</taxon>
        <taxon>Magnoliopsida</taxon>
        <taxon>Ranunculales</taxon>
        <taxon>Ranunculaceae</taxon>
        <taxon>Coptidoideae</taxon>
        <taxon>Coptis</taxon>
    </lineage>
</organism>
<feature type="compositionally biased region" description="Low complexity" evidence="3">
    <location>
        <begin position="417"/>
        <end position="430"/>
    </location>
</feature>
<evidence type="ECO:0000256" key="2">
    <source>
        <dbReference type="PROSITE-ProRule" id="PRU00176"/>
    </source>
</evidence>
<reference evidence="5 6" key="1">
    <citation type="submission" date="2020-10" db="EMBL/GenBank/DDBJ databases">
        <title>The Coptis chinensis genome and diversification of protoberbering-type alkaloids.</title>
        <authorList>
            <person name="Wang B."/>
            <person name="Shu S."/>
            <person name="Song C."/>
            <person name="Liu Y."/>
        </authorList>
    </citation>
    <scope>NUCLEOTIDE SEQUENCE [LARGE SCALE GENOMIC DNA]</scope>
    <source>
        <strain evidence="5">HL-2020</strain>
        <tissue evidence="5">Leaf</tissue>
    </source>
</reference>
<dbReference type="EMBL" id="JADFTS010000004">
    <property type="protein sequence ID" value="KAF9611404.1"/>
    <property type="molecule type" value="Genomic_DNA"/>
</dbReference>
<evidence type="ECO:0000313" key="5">
    <source>
        <dbReference type="EMBL" id="KAF9611404.1"/>
    </source>
</evidence>
<protein>
    <recommendedName>
        <fullName evidence="4">RRM domain-containing protein</fullName>
    </recommendedName>
</protein>
<evidence type="ECO:0000256" key="3">
    <source>
        <dbReference type="SAM" id="MobiDB-lite"/>
    </source>
</evidence>
<dbReference type="AlphaFoldDB" id="A0A835I6N4"/>
<dbReference type="SUPFAM" id="SSF54928">
    <property type="entry name" value="RNA-binding domain, RBD"/>
    <property type="match status" value="1"/>
</dbReference>
<dbReference type="CDD" id="cd21608">
    <property type="entry name" value="RRM2_NsCP33_like"/>
    <property type="match status" value="1"/>
</dbReference>
<feature type="region of interest" description="Disordered" evidence="3">
    <location>
        <begin position="390"/>
        <end position="435"/>
    </location>
</feature>
<dbReference type="PANTHER" id="PTHR48028">
    <property type="entry name" value="GLYCINE-RICH RNA-BINDING PROTEIN RZ1A"/>
    <property type="match status" value="1"/>
</dbReference>
<dbReference type="PANTHER" id="PTHR48028:SF2">
    <property type="entry name" value="GLYCINE-RICH RNA-BINDING PROTEIN RZ1A"/>
    <property type="match status" value="1"/>
</dbReference>
<accession>A0A835I6N4</accession>
<dbReference type="InterPro" id="IPR000504">
    <property type="entry name" value="RRM_dom"/>
</dbReference>
<dbReference type="PROSITE" id="PS50102">
    <property type="entry name" value="RRM"/>
    <property type="match status" value="1"/>
</dbReference>
<dbReference type="Pfam" id="PF00076">
    <property type="entry name" value="RRM_1"/>
    <property type="match status" value="1"/>
</dbReference>
<feature type="domain" description="RRM" evidence="4">
    <location>
        <begin position="8"/>
        <end position="86"/>
    </location>
</feature>
<comment type="caution">
    <text evidence="5">The sequence shown here is derived from an EMBL/GenBank/DDBJ whole genome shotgun (WGS) entry which is preliminary data.</text>
</comment>
<dbReference type="Gene3D" id="3.30.70.330">
    <property type="match status" value="1"/>
</dbReference>
<feature type="compositionally biased region" description="Polar residues" evidence="3">
    <location>
        <begin position="345"/>
        <end position="357"/>
    </location>
</feature>
<feature type="compositionally biased region" description="Gly residues" evidence="3">
    <location>
        <begin position="89"/>
        <end position="121"/>
    </location>
</feature>
<dbReference type="InterPro" id="IPR035979">
    <property type="entry name" value="RBD_domain_sf"/>
</dbReference>
<proteinExistence type="predicted"/>
<sequence length="469" mass="51020">MASADVEYRCFAGGLAWATDAVSLVKAFGVYGSIPECKIIIDRETGRSRGFGFVTFLSEQAMREAIEGMNGQELDGRNITVNEAQSRDSGGGGGGCREDGGGGGYSRGGGGGDRGYGGGGSVTRSWGGDSDEIKEIEEEEVPREEGRITAPFEIEIEEEEVPREEGRITAPFGKVVITCDAILRGIKFPKPKSKLIKVVPAKGRVMLAEIARRSIHSHALSDFSDDVSVHGSTSLDIENVDWEDMSASTAKKYVKLGKAYKSMSPKVEILDKEKTVYVTKLESLESEFNSLEMKFKSTMVDLEHTKTDLVSTQEKLNSFSVGSENLDKMLGVGKASSDKRGLGFSENTSTSKNTSRVTKFVKATTPKVLPNLAIFKNSCLENYGGFWKPTHQPTFKPTHMGFRNQSRTSKHKKHTKGNGSDNNNNSSSSSIHVTHAYSSSHSSRSIWVRKDELKLLLDLRKSGGSPSQG</sequence>
<gene>
    <name evidence="5" type="ORF">IFM89_032073</name>
</gene>
<dbReference type="Proteomes" id="UP000631114">
    <property type="component" value="Unassembled WGS sequence"/>
</dbReference>
<evidence type="ECO:0000259" key="4">
    <source>
        <dbReference type="PROSITE" id="PS50102"/>
    </source>
</evidence>
<feature type="region of interest" description="Disordered" evidence="3">
    <location>
        <begin position="336"/>
        <end position="357"/>
    </location>
</feature>
<name>A0A835I6N4_9MAGN</name>
<dbReference type="InterPro" id="IPR051106">
    <property type="entry name" value="RNA-bind/splicing_reg"/>
</dbReference>
<keyword evidence="1 2" id="KW-0694">RNA-binding</keyword>